<proteinExistence type="predicted"/>
<dbReference type="InParanoid" id="A0A1J7IL25"/>
<organism evidence="4 5">
    <name type="scientific">Coniochaeta ligniaria NRRL 30616</name>
    <dbReference type="NCBI Taxonomy" id="1408157"/>
    <lineage>
        <taxon>Eukaryota</taxon>
        <taxon>Fungi</taxon>
        <taxon>Dikarya</taxon>
        <taxon>Ascomycota</taxon>
        <taxon>Pezizomycotina</taxon>
        <taxon>Sordariomycetes</taxon>
        <taxon>Sordariomycetidae</taxon>
        <taxon>Coniochaetales</taxon>
        <taxon>Coniochaetaceae</taxon>
        <taxon>Coniochaeta</taxon>
    </lineage>
</organism>
<dbReference type="SUPFAM" id="SSF52540">
    <property type="entry name" value="P-loop containing nucleoside triphosphate hydrolases"/>
    <property type="match status" value="1"/>
</dbReference>
<dbReference type="PANTHER" id="PTHR42684:SF3">
    <property type="entry name" value="ADENOSYLMETHIONINE-8-AMINO-7-OXONONANOATE AMINOTRANSFERASE"/>
    <property type="match status" value="1"/>
</dbReference>
<dbReference type="Proteomes" id="UP000182658">
    <property type="component" value="Unassembled WGS sequence"/>
</dbReference>
<evidence type="ECO:0000256" key="1">
    <source>
        <dbReference type="ARBA" id="ARBA00004173"/>
    </source>
</evidence>
<dbReference type="GO" id="GO:0005739">
    <property type="term" value="C:mitochondrion"/>
    <property type="evidence" value="ECO:0007669"/>
    <property type="project" value="UniProtKB-SubCell"/>
</dbReference>
<dbReference type="GO" id="GO:0004015">
    <property type="term" value="F:adenosylmethionine-8-amino-7-oxononanoate transaminase activity"/>
    <property type="evidence" value="ECO:0007669"/>
    <property type="project" value="TreeGrafter"/>
</dbReference>
<comment type="subcellular location">
    <subcellularLocation>
        <location evidence="1">Mitochondrion</location>
    </subcellularLocation>
</comment>
<dbReference type="Gene3D" id="3.40.50.300">
    <property type="entry name" value="P-loop containing nucleotide triphosphate hydrolases"/>
    <property type="match status" value="1"/>
</dbReference>
<dbReference type="GO" id="GO:0009102">
    <property type="term" value="P:biotin biosynthetic process"/>
    <property type="evidence" value="ECO:0007669"/>
    <property type="project" value="TreeGrafter"/>
</dbReference>
<dbReference type="STRING" id="1408157.A0A1J7IL25"/>
<dbReference type="GO" id="GO:0004141">
    <property type="term" value="F:dethiobiotin synthase activity"/>
    <property type="evidence" value="ECO:0007669"/>
    <property type="project" value="TreeGrafter"/>
</dbReference>
<dbReference type="Pfam" id="PF00202">
    <property type="entry name" value="Aminotran_3"/>
    <property type="match status" value="2"/>
</dbReference>
<keyword evidence="5" id="KW-1185">Reference proteome</keyword>
<accession>A0A1J7IL25</accession>
<dbReference type="FunFam" id="3.90.1150.10:FF:000080">
    <property type="entry name" value="Bifunctional dethiobiotin synthetase/adenosylmethionine-8-amino-7-oxononanoate aminotransferase"/>
    <property type="match status" value="1"/>
</dbReference>
<dbReference type="GO" id="GO:0030170">
    <property type="term" value="F:pyridoxal phosphate binding"/>
    <property type="evidence" value="ECO:0007669"/>
    <property type="project" value="InterPro"/>
</dbReference>
<dbReference type="PROSITE" id="PS00221">
    <property type="entry name" value="MIP"/>
    <property type="match status" value="1"/>
</dbReference>
<protein>
    <submittedName>
        <fullName evidence="4">Bifunctional dethiobiotin synthetase/adenosylmethionine-8-amino-7-oxononanoate aminotransferase</fullName>
    </submittedName>
</protein>
<evidence type="ECO:0000313" key="4">
    <source>
        <dbReference type="EMBL" id="OIW28166.1"/>
    </source>
</evidence>
<sequence>MPIPSPQALAGSVLWRSLRVYQVYGANTEIGKTVFSTVLSKAARRHWPREKTAFLKPVSTGPLDEADDRHVRKFASEVAHETLHQFDLAVSPHIAARVSSQQTPSDDILLSSIHKFAAHRASLGPGWLFVETAGGVHSPGPSGSTQADMYAPLRLPVVLIGDSRLGGISTTISAFESLKIRGYDVETVLLFKEEKYQNHAYLTEYFGERHGIPVKTAPEPPTRAADAGSDANNMLRYYEDASASSPIADALAHLDTRHKQRISRLESMSATAHKTIWYPFTQQKHLSPDKITVIDSASGDNFQTLVPTKPDTDNTTALLRPSFDGSASWWTQGLGHGNPALTLAAAYAAGRYGHVMFAEAVHEPALALAETLLAGMGNARLRRVFYSDNGSTGAEVAVKMALRAARLRYGWGADEKVGVLGLRGSYHGDTIGAMDCAEPCVFNEKVEWYEGKGAWLDYPTVQCRAGRWVVESPAEMGGVAGGSREVSFDSLSDVFDVEAREARGEGRVYERVITDTLKRLQSEGRKFGALMLEPVVLGAGGMLLVDPLYQRTLVNVVRKSAHLFADGYDTASQATTDDNSEWTGLPVIFDEVFTGLYRLGRFSAGSLLGVDADISVHAKLLTGGLVPLCATLASESIFRAFESDDKSDALLHGHSYTAHAVGCQVALQSVTELRRMEVSGEWDWAMSAAQRESLQQLPSASIQNLAPGASVWSVWHPEFVDWLSRHAHVGGVWALGSVLAIHMSGADGAAGYKSDAARGLQASLLQAAGEDGNLHSRVLGNVLYIMAGQKTKEESVRRVERLVRRALEDVVE</sequence>
<keyword evidence="3 4" id="KW-0808">Transferase</keyword>
<dbReference type="InterPro" id="IPR027417">
    <property type="entry name" value="P-loop_NTPase"/>
</dbReference>
<dbReference type="PANTHER" id="PTHR42684">
    <property type="entry name" value="ADENOSYLMETHIONINE-8-AMINO-7-OXONONANOATE AMINOTRANSFERASE"/>
    <property type="match status" value="1"/>
</dbReference>
<evidence type="ECO:0000313" key="5">
    <source>
        <dbReference type="Proteomes" id="UP000182658"/>
    </source>
</evidence>
<dbReference type="CDD" id="cd03109">
    <property type="entry name" value="DTBS"/>
    <property type="match status" value="1"/>
</dbReference>
<dbReference type="Gene3D" id="3.40.640.10">
    <property type="entry name" value="Type I PLP-dependent aspartate aminotransferase-like (Major domain)"/>
    <property type="match status" value="1"/>
</dbReference>
<gene>
    <name evidence="4" type="ORF">CONLIGDRAFT_579977</name>
</gene>
<dbReference type="PROSITE" id="PS00600">
    <property type="entry name" value="AA_TRANSFER_CLASS_3"/>
    <property type="match status" value="1"/>
</dbReference>
<evidence type="ECO:0000256" key="3">
    <source>
        <dbReference type="ARBA" id="ARBA00022679"/>
    </source>
</evidence>
<dbReference type="InterPro" id="IPR049704">
    <property type="entry name" value="Aminotrans_3_PPA_site"/>
</dbReference>
<evidence type="ECO:0000256" key="2">
    <source>
        <dbReference type="ARBA" id="ARBA00022576"/>
    </source>
</evidence>
<reference evidence="4 5" key="1">
    <citation type="submission" date="2016-10" db="EMBL/GenBank/DDBJ databases">
        <title>Draft genome sequence of Coniochaeta ligniaria NRRL30616, a lignocellulolytic fungus for bioabatement of inhibitors in plant biomass hydrolysates.</title>
        <authorList>
            <consortium name="DOE Joint Genome Institute"/>
            <person name="Jimenez D.J."/>
            <person name="Hector R.E."/>
            <person name="Riley R."/>
            <person name="Sun H."/>
            <person name="Grigoriev I.V."/>
            <person name="Van Elsas J.D."/>
            <person name="Nichols N.N."/>
        </authorList>
    </citation>
    <scope>NUCLEOTIDE SEQUENCE [LARGE SCALE GENOMIC DNA]</scope>
    <source>
        <strain evidence="4 5">NRRL 30616</strain>
    </source>
</reference>
<dbReference type="OrthoDB" id="425114at2759"/>
<dbReference type="Pfam" id="PF13500">
    <property type="entry name" value="AAA_26"/>
    <property type="match status" value="1"/>
</dbReference>
<dbReference type="InterPro" id="IPR005814">
    <property type="entry name" value="Aminotrans_3"/>
</dbReference>
<dbReference type="SUPFAM" id="SSF53383">
    <property type="entry name" value="PLP-dependent transferases"/>
    <property type="match status" value="1"/>
</dbReference>
<dbReference type="AlphaFoldDB" id="A0A1J7IL25"/>
<keyword evidence="2 4" id="KW-0032">Aminotransferase</keyword>
<dbReference type="InterPro" id="IPR022357">
    <property type="entry name" value="MIP_CS"/>
</dbReference>
<dbReference type="FunCoup" id="A0A1J7IL25">
    <property type="interactions" value="212"/>
</dbReference>
<dbReference type="InterPro" id="IPR015421">
    <property type="entry name" value="PyrdxlP-dep_Trfase_major"/>
</dbReference>
<dbReference type="EMBL" id="KV875099">
    <property type="protein sequence ID" value="OIW28166.1"/>
    <property type="molecule type" value="Genomic_DNA"/>
</dbReference>
<name>A0A1J7IL25_9PEZI</name>
<dbReference type="InterPro" id="IPR015424">
    <property type="entry name" value="PyrdxlP-dep_Trfase"/>
</dbReference>